<evidence type="ECO:0000313" key="5">
    <source>
        <dbReference type="WBParaSite" id="ASIM_0002098101-mRNA-1"/>
    </source>
</evidence>
<gene>
    <name evidence="3" type="ORF">ASIM_LOCUS20357</name>
</gene>
<dbReference type="Pfam" id="PF00388">
    <property type="entry name" value="PI-PLC-X"/>
    <property type="match status" value="1"/>
</dbReference>
<dbReference type="EMBL" id="UYRR01039371">
    <property type="protein sequence ID" value="VDK76235.1"/>
    <property type="molecule type" value="Genomic_DNA"/>
</dbReference>
<proteinExistence type="predicted"/>
<keyword evidence="4" id="KW-1185">Reference proteome</keyword>
<dbReference type="GO" id="GO:0006629">
    <property type="term" value="P:lipid metabolic process"/>
    <property type="evidence" value="ECO:0007669"/>
    <property type="project" value="InterPro"/>
</dbReference>
<evidence type="ECO:0000259" key="2">
    <source>
        <dbReference type="Pfam" id="PF00388"/>
    </source>
</evidence>
<dbReference type="AlphaFoldDB" id="A0A0M3KJ09"/>
<reference evidence="3 4" key="2">
    <citation type="submission" date="2018-11" db="EMBL/GenBank/DDBJ databases">
        <authorList>
            <consortium name="Pathogen Informatics"/>
        </authorList>
    </citation>
    <scope>NUCLEOTIDE SEQUENCE [LARGE SCALE GENOMIC DNA]</scope>
</reference>
<dbReference type="GO" id="GO:0008081">
    <property type="term" value="F:phosphoric diester hydrolase activity"/>
    <property type="evidence" value="ECO:0007669"/>
    <property type="project" value="InterPro"/>
</dbReference>
<feature type="domain" description="Phosphatidylinositol-specific phospholipase C X" evidence="2">
    <location>
        <begin position="1"/>
        <end position="45"/>
    </location>
</feature>
<feature type="compositionally biased region" description="Basic and acidic residues" evidence="1">
    <location>
        <begin position="71"/>
        <end position="87"/>
    </location>
</feature>
<evidence type="ECO:0000256" key="1">
    <source>
        <dbReference type="SAM" id="MobiDB-lite"/>
    </source>
</evidence>
<accession>A0A0M3KJ09</accession>
<name>A0A0M3KJ09_ANISI</name>
<protein>
    <submittedName>
        <fullName evidence="5">PLCXc domain-containing protein</fullName>
    </submittedName>
</protein>
<dbReference type="PROSITE" id="PS50007">
    <property type="entry name" value="PIPLC_X_DOMAIN"/>
    <property type="match status" value="1"/>
</dbReference>
<evidence type="ECO:0000313" key="3">
    <source>
        <dbReference type="EMBL" id="VDK76235.1"/>
    </source>
</evidence>
<feature type="region of interest" description="Disordered" evidence="1">
    <location>
        <begin position="44"/>
        <end position="104"/>
    </location>
</feature>
<evidence type="ECO:0000313" key="4">
    <source>
        <dbReference type="Proteomes" id="UP000267096"/>
    </source>
</evidence>
<dbReference type="InterPro" id="IPR000909">
    <property type="entry name" value="PLipase_C_PInositol-sp_X_dom"/>
</dbReference>
<feature type="compositionally biased region" description="Basic and acidic residues" evidence="1">
    <location>
        <begin position="94"/>
        <end position="104"/>
    </location>
</feature>
<dbReference type="InterPro" id="IPR017946">
    <property type="entry name" value="PLC-like_Pdiesterase_TIM-brl"/>
</dbReference>
<dbReference type="WBParaSite" id="ASIM_0002098101-mRNA-1">
    <property type="protein sequence ID" value="ASIM_0002098101-mRNA-1"/>
    <property type="gene ID" value="ASIM_0002098101"/>
</dbReference>
<dbReference type="SUPFAM" id="SSF51695">
    <property type="entry name" value="PLC-like phosphodiesterases"/>
    <property type="match status" value="1"/>
</dbReference>
<dbReference type="Proteomes" id="UP000267096">
    <property type="component" value="Unassembled WGS sequence"/>
</dbReference>
<reference evidence="5" key="1">
    <citation type="submission" date="2017-02" db="UniProtKB">
        <authorList>
            <consortium name="WormBaseParasite"/>
        </authorList>
    </citation>
    <scope>IDENTIFICATION</scope>
</reference>
<feature type="compositionally biased region" description="Low complexity" evidence="1">
    <location>
        <begin position="54"/>
        <end position="70"/>
    </location>
</feature>
<sequence length="104" mass="11605">MAEIFIESFGDLLLKDPLPDIPLLPEVPLPSPYKLRRKILIKGRKKASLSADNSRLSMQSSRSSASIDSPSQEHDSMSSDKCRRSSKDLQTSEILERNSKALYG</sequence>
<dbReference type="Gene3D" id="3.20.20.190">
    <property type="entry name" value="Phosphatidylinositol (PI) phosphodiesterase"/>
    <property type="match status" value="1"/>
</dbReference>
<organism evidence="5">
    <name type="scientific">Anisakis simplex</name>
    <name type="common">Herring worm</name>
    <dbReference type="NCBI Taxonomy" id="6269"/>
    <lineage>
        <taxon>Eukaryota</taxon>
        <taxon>Metazoa</taxon>
        <taxon>Ecdysozoa</taxon>
        <taxon>Nematoda</taxon>
        <taxon>Chromadorea</taxon>
        <taxon>Rhabditida</taxon>
        <taxon>Spirurina</taxon>
        <taxon>Ascaridomorpha</taxon>
        <taxon>Ascaridoidea</taxon>
        <taxon>Anisakidae</taxon>
        <taxon>Anisakis</taxon>
        <taxon>Anisakis simplex complex</taxon>
    </lineage>
</organism>